<dbReference type="Gene3D" id="3.40.50.261">
    <property type="entry name" value="Succinyl-CoA synthetase domains"/>
    <property type="match status" value="1"/>
</dbReference>
<dbReference type="SUPFAM" id="SSF51735">
    <property type="entry name" value="NAD(P)-binding Rossmann-fold domains"/>
    <property type="match status" value="1"/>
</dbReference>
<keyword evidence="11" id="KW-1185">Reference proteome</keyword>
<dbReference type="InterPro" id="IPR003781">
    <property type="entry name" value="CoA-bd"/>
</dbReference>
<feature type="active site" description="Tele-phosphohistidine intermediate" evidence="5 6">
    <location>
        <position position="247"/>
    </location>
</feature>
<evidence type="ECO:0000256" key="6">
    <source>
        <dbReference type="PIRSR" id="PIRSR001553-1"/>
    </source>
</evidence>
<dbReference type="PANTHER" id="PTHR11117">
    <property type="entry name" value="SUCCINYL-COA LIGASE SUBUNIT ALPHA"/>
    <property type="match status" value="1"/>
</dbReference>
<dbReference type="InterPro" id="IPR016102">
    <property type="entry name" value="Succinyl-CoA_synth-like"/>
</dbReference>
<proteinExistence type="inferred from homology"/>
<accession>A0A0H1QWS4</accession>
<comment type="catalytic activity">
    <reaction evidence="1">
        <text>acetate + ATP + CoA = acetyl-CoA + ADP + phosphate</text>
        <dbReference type="Rhea" id="RHEA:15081"/>
        <dbReference type="ChEBI" id="CHEBI:30089"/>
        <dbReference type="ChEBI" id="CHEBI:30616"/>
        <dbReference type="ChEBI" id="CHEBI:43474"/>
        <dbReference type="ChEBI" id="CHEBI:57287"/>
        <dbReference type="ChEBI" id="CHEBI:57288"/>
        <dbReference type="ChEBI" id="CHEBI:456216"/>
        <dbReference type="EC" id="6.2.1.13"/>
    </reaction>
</comment>
<comment type="function">
    <text evidence="5 8">Succinyl-CoA synthetase functions in the citric acid cycle (TCA), coupling the hydrolysis of succinyl-CoA to the synthesis of either ATP or GTP and thus represents the only step of substrate-level phosphorylation in the TCA. The alpha subunit of the enzyme binds the substrates coenzyme A and phosphate, while succinate binding and nucleotide specificity is provided by the beta subunit.</text>
</comment>
<comment type="catalytic activity">
    <reaction evidence="5">
        <text>GTP + succinate + CoA = succinyl-CoA + GDP + phosphate</text>
        <dbReference type="Rhea" id="RHEA:22120"/>
        <dbReference type="ChEBI" id="CHEBI:30031"/>
        <dbReference type="ChEBI" id="CHEBI:37565"/>
        <dbReference type="ChEBI" id="CHEBI:43474"/>
        <dbReference type="ChEBI" id="CHEBI:57287"/>
        <dbReference type="ChEBI" id="CHEBI:57292"/>
        <dbReference type="ChEBI" id="CHEBI:58189"/>
    </reaction>
</comment>
<evidence type="ECO:0000256" key="4">
    <source>
        <dbReference type="ARBA" id="ARBA00022741"/>
    </source>
</evidence>
<dbReference type="InterPro" id="IPR005810">
    <property type="entry name" value="CoA_lig_alpha"/>
</dbReference>
<dbReference type="AlphaFoldDB" id="A0A0H1QWS4"/>
<dbReference type="InterPro" id="IPR033847">
    <property type="entry name" value="Citrt_syn/SCS-alpha_CS"/>
</dbReference>
<evidence type="ECO:0000256" key="2">
    <source>
        <dbReference type="ARBA" id="ARBA00022532"/>
    </source>
</evidence>
<reference evidence="10 11" key="1">
    <citation type="journal article" date="2015" name="Int. J. Syst. Evol. Microbiol.">
        <title>Methanoculleus sediminis sp. nov., a methanogen from sediments near a submarine mud volcano.</title>
        <authorList>
            <person name="Chen S.C."/>
            <person name="Chen M.F."/>
            <person name="Lai M.C."/>
            <person name="Weng C.Y."/>
            <person name="Wu S.Y."/>
            <person name="Lin S."/>
            <person name="Yang T.F."/>
            <person name="Chen P.C."/>
        </authorList>
    </citation>
    <scope>NUCLEOTIDE SEQUENCE [LARGE SCALE GENOMIC DNA]</scope>
    <source>
        <strain evidence="10 11">S3Fa</strain>
    </source>
</reference>
<feature type="binding site" evidence="5">
    <location>
        <begin position="100"/>
        <end position="102"/>
    </location>
    <ligand>
        <name>CoA</name>
        <dbReference type="ChEBI" id="CHEBI:57287"/>
    </ligand>
</feature>
<dbReference type="PRINTS" id="PR01798">
    <property type="entry name" value="SCOASYNTHASE"/>
</dbReference>
<dbReference type="PANTHER" id="PTHR11117:SF2">
    <property type="entry name" value="SUCCINATE--COA LIGASE [ADP_GDP-FORMING] SUBUNIT ALPHA, MITOCHONDRIAL"/>
    <property type="match status" value="1"/>
</dbReference>
<dbReference type="InterPro" id="IPR017440">
    <property type="entry name" value="Cit_synth/succinyl-CoA_lig_AS"/>
</dbReference>
<name>A0A0H1QWS4_9EURY</name>
<keyword evidence="2 5" id="KW-0816">Tricarboxylic acid cycle</keyword>
<protein>
    <recommendedName>
        <fullName evidence="5">Succinate--CoA ligase [ADP-forming] subunit alpha</fullName>
        <ecNumber evidence="5">6.2.1.5</ecNumber>
    </recommendedName>
    <alternativeName>
        <fullName evidence="5">Succinyl-CoA synthetase subunit alpha</fullName>
        <shortName evidence="5">SCS-alpha</shortName>
    </alternativeName>
</protein>
<dbReference type="PATRIC" id="fig|1550566.3.peg.2601"/>
<feature type="domain" description="CoA-binding" evidence="9">
    <location>
        <begin position="3"/>
        <end position="104"/>
    </location>
</feature>
<feature type="binding site" evidence="5">
    <location>
        <position position="47"/>
    </location>
    <ligand>
        <name>CoA</name>
        <dbReference type="ChEBI" id="CHEBI:57287"/>
    </ligand>
</feature>
<dbReference type="OrthoDB" id="55711at2157"/>
<evidence type="ECO:0000256" key="1">
    <source>
        <dbReference type="ARBA" id="ARBA00001619"/>
    </source>
</evidence>
<dbReference type="PROSITE" id="PS00399">
    <property type="entry name" value="SUCCINYL_COA_LIG_2"/>
    <property type="match status" value="1"/>
</dbReference>
<dbReference type="EC" id="6.2.1.5" evidence="5"/>
<dbReference type="Pfam" id="PF00549">
    <property type="entry name" value="Ligase_CoA"/>
    <property type="match status" value="1"/>
</dbReference>
<evidence type="ECO:0000256" key="5">
    <source>
        <dbReference type="HAMAP-Rule" id="MF_01988"/>
    </source>
</evidence>
<dbReference type="GO" id="GO:0004775">
    <property type="term" value="F:succinate-CoA ligase (ADP-forming) activity"/>
    <property type="evidence" value="ECO:0007669"/>
    <property type="project" value="UniProtKB-UniRule"/>
</dbReference>
<dbReference type="PIRSF" id="PIRSF001553">
    <property type="entry name" value="SucCS_alpha"/>
    <property type="match status" value="1"/>
</dbReference>
<organism evidence="10 11">
    <name type="scientific">Methanoculleus sediminis</name>
    <dbReference type="NCBI Taxonomy" id="1550566"/>
    <lineage>
        <taxon>Archaea</taxon>
        <taxon>Methanobacteriati</taxon>
        <taxon>Methanobacteriota</taxon>
        <taxon>Stenosarchaea group</taxon>
        <taxon>Methanomicrobia</taxon>
        <taxon>Methanomicrobiales</taxon>
        <taxon>Methanomicrobiaceae</taxon>
        <taxon>Methanoculleus</taxon>
    </lineage>
</organism>
<dbReference type="GO" id="GO:0009361">
    <property type="term" value="C:succinate-CoA ligase complex (ADP-forming)"/>
    <property type="evidence" value="ECO:0007669"/>
    <property type="project" value="TreeGrafter"/>
</dbReference>
<evidence type="ECO:0000256" key="3">
    <source>
        <dbReference type="ARBA" id="ARBA00022598"/>
    </source>
</evidence>
<comment type="caution">
    <text evidence="10">The sequence shown here is derived from an EMBL/GenBank/DDBJ whole genome shotgun (WGS) entry which is preliminary data.</text>
</comment>
<comment type="catalytic activity">
    <reaction evidence="5 8">
        <text>succinate + ATP + CoA = succinyl-CoA + ADP + phosphate</text>
        <dbReference type="Rhea" id="RHEA:17661"/>
        <dbReference type="ChEBI" id="CHEBI:30031"/>
        <dbReference type="ChEBI" id="CHEBI:30616"/>
        <dbReference type="ChEBI" id="CHEBI:43474"/>
        <dbReference type="ChEBI" id="CHEBI:57287"/>
        <dbReference type="ChEBI" id="CHEBI:57292"/>
        <dbReference type="ChEBI" id="CHEBI:456216"/>
        <dbReference type="EC" id="6.2.1.5"/>
    </reaction>
</comment>
<dbReference type="InterPro" id="IPR005811">
    <property type="entry name" value="SUCC_ACL_C"/>
</dbReference>
<evidence type="ECO:0000259" key="9">
    <source>
        <dbReference type="SMART" id="SM00881"/>
    </source>
</evidence>
<keyword evidence="3 5" id="KW-0436">Ligase</keyword>
<dbReference type="STRING" id="1550566.SZ63_11895"/>
<gene>
    <name evidence="5" type="primary">sucD</name>
    <name evidence="10" type="ORF">SZ63_11895</name>
</gene>
<dbReference type="InterPro" id="IPR036291">
    <property type="entry name" value="NAD(P)-bd_dom_sf"/>
</dbReference>
<dbReference type="PROSITE" id="PS01216">
    <property type="entry name" value="SUCCINYL_COA_LIG_1"/>
    <property type="match status" value="1"/>
</dbReference>
<dbReference type="Gene3D" id="3.40.50.720">
    <property type="entry name" value="NAD(P)-binding Rossmann-like Domain"/>
    <property type="match status" value="1"/>
</dbReference>
<dbReference type="FunFam" id="3.40.50.261:FF:000006">
    <property type="entry name" value="Succinate--CoA ligase [ADP-forming] subunit alpha"/>
    <property type="match status" value="1"/>
</dbReference>
<dbReference type="SMART" id="SM00881">
    <property type="entry name" value="CoA_binding"/>
    <property type="match status" value="1"/>
</dbReference>
<feature type="binding site" evidence="5">
    <location>
        <begin position="16"/>
        <end position="19"/>
    </location>
    <ligand>
        <name>CoA</name>
        <dbReference type="ChEBI" id="CHEBI:57287"/>
    </ligand>
</feature>
<dbReference type="NCBIfam" id="NF004230">
    <property type="entry name" value="PRK05678.1"/>
    <property type="match status" value="1"/>
</dbReference>
<dbReference type="Proteomes" id="UP000035301">
    <property type="component" value="Unassembled WGS sequence"/>
</dbReference>
<evidence type="ECO:0000313" key="10">
    <source>
        <dbReference type="EMBL" id="KLK87284.1"/>
    </source>
</evidence>
<evidence type="ECO:0000313" key="11">
    <source>
        <dbReference type="Proteomes" id="UP000035301"/>
    </source>
</evidence>
<comment type="subunit">
    <text evidence="5 8">Heterotetramer of two alpha and two beta subunits.</text>
</comment>
<dbReference type="SUPFAM" id="SSF52210">
    <property type="entry name" value="Succinyl-CoA synthetase domains"/>
    <property type="match status" value="1"/>
</dbReference>
<dbReference type="Pfam" id="PF02629">
    <property type="entry name" value="CoA_binding"/>
    <property type="match status" value="1"/>
</dbReference>
<evidence type="ECO:0000256" key="7">
    <source>
        <dbReference type="RuleBase" id="RU000677"/>
    </source>
</evidence>
<keyword evidence="4 5" id="KW-0547">Nucleotide-binding</keyword>
<dbReference type="GO" id="GO:0000166">
    <property type="term" value="F:nucleotide binding"/>
    <property type="evidence" value="ECO:0007669"/>
    <property type="project" value="UniProtKB-KW"/>
</dbReference>
<dbReference type="EMBL" id="JXOJ01000008">
    <property type="protein sequence ID" value="KLK87284.1"/>
    <property type="molecule type" value="Genomic_DNA"/>
</dbReference>
<dbReference type="GO" id="GO:0004776">
    <property type="term" value="F:succinate-CoA ligase (GDP-forming) activity"/>
    <property type="evidence" value="ECO:0007669"/>
    <property type="project" value="TreeGrafter"/>
</dbReference>
<comment type="pathway">
    <text evidence="5 8">Carbohydrate metabolism; tricarboxylic acid cycle; succinate from succinyl-CoA (ligase route): step 1/1.</text>
</comment>
<comment type="similarity">
    <text evidence="5 7">Belongs to the succinate/malate CoA ligase alpha subunit family.</text>
</comment>
<sequence>MIYGDKNLGVIVQNITGRQGTFHTELMNAYAREVGGRGVVAGVAPGKAGREVHGVPVYNTVREALAEHEATASVVFVPAGAAGDAVMEAAHAGIELAVVITEHIPVHDAMSAIAYAKLHDCTVIGPNCPGLLSPGECKLGIMPAHLARRGNVGVVSRSGTLTYEVVDELTRAGIGQSTVVGIGGDPVIGQTFVDVLARFEEDPHTKAVVVIGEVGGNLEEEGVRSTDLPVVTYIAGVSAPPEKRMGHAGAIIEGGEGDARSKVSRLRALEIPVASRPSEIPKLIREVL</sequence>
<dbReference type="GO" id="GO:0006099">
    <property type="term" value="P:tricarboxylic acid cycle"/>
    <property type="evidence" value="ECO:0007669"/>
    <property type="project" value="UniProtKB-UniRule"/>
</dbReference>
<dbReference type="RefSeq" id="WP_048185676.1">
    <property type="nucleotide sequence ID" value="NZ_JXOJ01000008.1"/>
</dbReference>
<dbReference type="GO" id="GO:0043758">
    <property type="term" value="F:acetate-CoA ligase (ADP-forming) activity"/>
    <property type="evidence" value="ECO:0007669"/>
    <property type="project" value="UniProtKB-EC"/>
</dbReference>
<dbReference type="HAMAP" id="MF_01988">
    <property type="entry name" value="Succ_CoA_alpha"/>
    <property type="match status" value="1"/>
</dbReference>
<feature type="binding site" evidence="5">
    <location>
        <position position="163"/>
    </location>
    <ligand>
        <name>substrate</name>
        <note>ligand shared with subunit beta</note>
    </ligand>
</feature>
<dbReference type="NCBIfam" id="TIGR01019">
    <property type="entry name" value="sucCoAalpha"/>
    <property type="match status" value="1"/>
</dbReference>
<evidence type="ECO:0000256" key="8">
    <source>
        <dbReference type="RuleBase" id="RU000699"/>
    </source>
</evidence>
<dbReference type="UniPathway" id="UPA00223">
    <property type="reaction ID" value="UER00999"/>
</dbReference>